<dbReference type="Pfam" id="PF07495">
    <property type="entry name" value="Y_Y_Y"/>
    <property type="match status" value="1"/>
</dbReference>
<keyword evidence="5" id="KW-0547">Nucleotide-binding</keyword>
<dbReference type="PANTHER" id="PTHR43547:SF2">
    <property type="entry name" value="HYBRID SIGNAL TRANSDUCTION HISTIDINE KINASE C"/>
    <property type="match status" value="1"/>
</dbReference>
<dbReference type="InterPro" id="IPR035965">
    <property type="entry name" value="PAS-like_dom_sf"/>
</dbReference>
<dbReference type="SUPFAM" id="SSF47384">
    <property type="entry name" value="Homodimeric domain of signal transducing histidine kinase"/>
    <property type="match status" value="1"/>
</dbReference>
<dbReference type="InterPro" id="IPR013655">
    <property type="entry name" value="PAS_fold_3"/>
</dbReference>
<dbReference type="GO" id="GO:0042802">
    <property type="term" value="F:identical protein binding"/>
    <property type="evidence" value="ECO:0007669"/>
    <property type="project" value="UniProtKB-ARBA"/>
</dbReference>
<dbReference type="PROSITE" id="PS50112">
    <property type="entry name" value="PAS"/>
    <property type="match status" value="1"/>
</dbReference>
<dbReference type="SUPFAM" id="SSF55785">
    <property type="entry name" value="PYP-like sensor domain (PAS domain)"/>
    <property type="match status" value="1"/>
</dbReference>
<evidence type="ECO:0000259" key="9">
    <source>
        <dbReference type="PROSITE" id="PS50109"/>
    </source>
</evidence>
<keyword evidence="6" id="KW-0418">Kinase</keyword>
<keyword evidence="3" id="KW-0597">Phosphoprotein</keyword>
<evidence type="ECO:0000313" key="13">
    <source>
        <dbReference type="Proteomes" id="UP000292958"/>
    </source>
</evidence>
<dbReference type="GO" id="GO:0005524">
    <property type="term" value="F:ATP binding"/>
    <property type="evidence" value="ECO:0007669"/>
    <property type="project" value="UniProtKB-KW"/>
</dbReference>
<dbReference type="Gene3D" id="3.30.565.10">
    <property type="entry name" value="Histidine kinase-like ATPase, C-terminal domain"/>
    <property type="match status" value="1"/>
</dbReference>
<feature type="domain" description="PAC" evidence="11">
    <location>
        <begin position="867"/>
        <end position="920"/>
    </location>
</feature>
<feature type="domain" description="Histidine kinase" evidence="9">
    <location>
        <begin position="936"/>
        <end position="1149"/>
    </location>
</feature>
<dbReference type="InterPro" id="IPR036890">
    <property type="entry name" value="HATPase_C_sf"/>
</dbReference>
<dbReference type="InterPro" id="IPR000014">
    <property type="entry name" value="PAS"/>
</dbReference>
<evidence type="ECO:0000256" key="2">
    <source>
        <dbReference type="ARBA" id="ARBA00012438"/>
    </source>
</evidence>
<keyword evidence="7" id="KW-0067">ATP-binding</keyword>
<organism evidence="12 13">
    <name type="scientific">Edaphobacter modestus</name>
    <dbReference type="NCBI Taxonomy" id="388466"/>
    <lineage>
        <taxon>Bacteria</taxon>
        <taxon>Pseudomonadati</taxon>
        <taxon>Acidobacteriota</taxon>
        <taxon>Terriglobia</taxon>
        <taxon>Terriglobales</taxon>
        <taxon>Acidobacteriaceae</taxon>
        <taxon>Edaphobacter</taxon>
    </lineage>
</organism>
<dbReference type="InterPro" id="IPR003661">
    <property type="entry name" value="HisK_dim/P_dom"/>
</dbReference>
<comment type="catalytic activity">
    <reaction evidence="1">
        <text>ATP + protein L-histidine = ADP + protein N-phospho-L-histidine.</text>
        <dbReference type="EC" id="2.7.13.3"/>
    </reaction>
</comment>
<dbReference type="EMBL" id="SHKW01000001">
    <property type="protein sequence ID" value="RZU40371.1"/>
    <property type="molecule type" value="Genomic_DNA"/>
</dbReference>
<dbReference type="PROSITE" id="PS50109">
    <property type="entry name" value="HIS_KIN"/>
    <property type="match status" value="1"/>
</dbReference>
<evidence type="ECO:0000256" key="6">
    <source>
        <dbReference type="ARBA" id="ARBA00022777"/>
    </source>
</evidence>
<dbReference type="EC" id="2.7.13.3" evidence="2"/>
<evidence type="ECO:0000256" key="7">
    <source>
        <dbReference type="ARBA" id="ARBA00022840"/>
    </source>
</evidence>
<dbReference type="PANTHER" id="PTHR43547">
    <property type="entry name" value="TWO-COMPONENT HISTIDINE KINASE"/>
    <property type="match status" value="1"/>
</dbReference>
<evidence type="ECO:0000256" key="3">
    <source>
        <dbReference type="ARBA" id="ARBA00022553"/>
    </source>
</evidence>
<evidence type="ECO:0000256" key="8">
    <source>
        <dbReference type="ARBA" id="ARBA00023012"/>
    </source>
</evidence>
<gene>
    <name evidence="12" type="ORF">BDD14_1824</name>
</gene>
<evidence type="ECO:0000256" key="4">
    <source>
        <dbReference type="ARBA" id="ARBA00022679"/>
    </source>
</evidence>
<dbReference type="SMART" id="SM00388">
    <property type="entry name" value="HisKA"/>
    <property type="match status" value="1"/>
</dbReference>
<dbReference type="SUPFAM" id="SSF55874">
    <property type="entry name" value="ATPase domain of HSP90 chaperone/DNA topoisomerase II/histidine kinase"/>
    <property type="match status" value="1"/>
</dbReference>
<dbReference type="FunFam" id="3.30.565.10:FF:000042">
    <property type="entry name" value="Two-component sensor histidine kinase KdpD"/>
    <property type="match status" value="1"/>
</dbReference>
<dbReference type="InterPro" id="IPR011123">
    <property type="entry name" value="Y_Y_Y"/>
</dbReference>
<dbReference type="InterPro" id="IPR000700">
    <property type="entry name" value="PAS-assoc_C"/>
</dbReference>
<dbReference type="InterPro" id="IPR036097">
    <property type="entry name" value="HisK_dim/P_sf"/>
</dbReference>
<dbReference type="Gene3D" id="2.130.10.10">
    <property type="entry name" value="YVTN repeat-like/Quinoprotein amine dehydrogenase"/>
    <property type="match status" value="3"/>
</dbReference>
<dbReference type="Gene3D" id="3.30.450.20">
    <property type="entry name" value="PAS domain"/>
    <property type="match status" value="1"/>
</dbReference>
<keyword evidence="13" id="KW-1185">Reference proteome</keyword>
<dbReference type="Pfam" id="PF00512">
    <property type="entry name" value="HisKA"/>
    <property type="match status" value="1"/>
</dbReference>
<evidence type="ECO:0000256" key="1">
    <source>
        <dbReference type="ARBA" id="ARBA00000085"/>
    </source>
</evidence>
<dbReference type="NCBIfam" id="TIGR00229">
    <property type="entry name" value="sensory_box"/>
    <property type="match status" value="1"/>
</dbReference>
<dbReference type="InterPro" id="IPR015943">
    <property type="entry name" value="WD40/YVTN_repeat-like_dom_sf"/>
</dbReference>
<evidence type="ECO:0000256" key="5">
    <source>
        <dbReference type="ARBA" id="ARBA00022741"/>
    </source>
</evidence>
<dbReference type="InterPro" id="IPR011110">
    <property type="entry name" value="Reg_prop"/>
</dbReference>
<proteinExistence type="predicted"/>
<evidence type="ECO:0000259" key="11">
    <source>
        <dbReference type="PROSITE" id="PS50113"/>
    </source>
</evidence>
<comment type="caution">
    <text evidence="12">The sequence shown here is derived from an EMBL/GenBank/DDBJ whole genome shotgun (WGS) entry which is preliminary data.</text>
</comment>
<dbReference type="Pfam" id="PF02518">
    <property type="entry name" value="HATPase_c"/>
    <property type="match status" value="1"/>
</dbReference>
<reference evidence="12 13" key="1">
    <citation type="submission" date="2019-02" db="EMBL/GenBank/DDBJ databases">
        <title>Genomic Encyclopedia of Archaeal and Bacterial Type Strains, Phase II (KMG-II): from individual species to whole genera.</title>
        <authorList>
            <person name="Goeker M."/>
        </authorList>
    </citation>
    <scope>NUCLEOTIDE SEQUENCE [LARGE SCALE GENOMIC DNA]</scope>
    <source>
        <strain evidence="12 13">DSM 18101</strain>
    </source>
</reference>
<evidence type="ECO:0000259" key="10">
    <source>
        <dbReference type="PROSITE" id="PS50112"/>
    </source>
</evidence>
<dbReference type="InterPro" id="IPR005467">
    <property type="entry name" value="His_kinase_dom"/>
</dbReference>
<name>A0A4Q7YTI1_9BACT</name>
<dbReference type="Gene3D" id="2.60.40.10">
    <property type="entry name" value="Immunoglobulins"/>
    <property type="match status" value="1"/>
</dbReference>
<dbReference type="SMART" id="SM00091">
    <property type="entry name" value="PAS"/>
    <property type="match status" value="1"/>
</dbReference>
<dbReference type="CDD" id="cd00082">
    <property type="entry name" value="HisKA"/>
    <property type="match status" value="1"/>
</dbReference>
<dbReference type="InterPro" id="IPR013783">
    <property type="entry name" value="Ig-like_fold"/>
</dbReference>
<dbReference type="PROSITE" id="PS50113">
    <property type="entry name" value="PAC"/>
    <property type="match status" value="1"/>
</dbReference>
<dbReference type="CDD" id="cd00130">
    <property type="entry name" value="PAS"/>
    <property type="match status" value="1"/>
</dbReference>
<keyword evidence="8" id="KW-0902">Two-component regulatory system</keyword>
<dbReference type="SMART" id="SM00387">
    <property type="entry name" value="HATPase_c"/>
    <property type="match status" value="1"/>
</dbReference>
<feature type="domain" description="PAS" evidence="10">
    <location>
        <begin position="794"/>
        <end position="864"/>
    </location>
</feature>
<dbReference type="InterPro" id="IPR004358">
    <property type="entry name" value="Sig_transdc_His_kin-like_C"/>
</dbReference>
<protein>
    <recommendedName>
        <fullName evidence="2">histidine kinase</fullName>
        <ecNumber evidence="2">2.7.13.3</ecNumber>
    </recommendedName>
</protein>
<dbReference type="Pfam" id="PF08447">
    <property type="entry name" value="PAS_3"/>
    <property type="match status" value="1"/>
</dbReference>
<accession>A0A4Q7YTI1</accession>
<evidence type="ECO:0000313" key="12">
    <source>
        <dbReference type="EMBL" id="RZU40371.1"/>
    </source>
</evidence>
<dbReference type="Pfam" id="PF07494">
    <property type="entry name" value="Reg_prop"/>
    <property type="match status" value="4"/>
</dbReference>
<dbReference type="InterPro" id="IPR003594">
    <property type="entry name" value="HATPase_dom"/>
</dbReference>
<sequence>MGLTSNIAKLDTPRMLLLCFVFFLFTISPVGALDTSRQLSQYGHTAWRIEDGVFAGTPNVIAQTTDGYLWIGTQAGLTRFDGVRFVSWRPPEGKELPSSRINSLLGARDGSLWIGTTVGLAHWRDGELTNYRDPAGSIMAIVEDRAGTIWIARANISDTKGPLCKVTDTGLRCYGRDDGVAVPYAVTLAKDSLGNMWLAGGPMVSRWQTSSADTYVAAGLDPAEIFNGVLALAGRPDGSLWVGLVHAGKGGGLQQLVQGAWKPFVTPEVDGSTLEVTALLLDRDSSLWVGTLSRGIYRIQGDKVDHFSSSDGLSGDAVTGLFQDHEGNIWIATSRGIDNFHDLRVASFSTRQGLSADQVNSVLASRDGTVWIGTYNLDVLRSGKITSIQRRNGLPGRAMTSLLEDRAGRLWVGVDEDLSVYERGNFRKIPTGDGSPLGAVRAMTEDVDGSIWVATNTLATNRHRLFRIQNLRIREDISSPQLPAINMLAPDPHGGVWLGLARGGLARFRNGQMEFFPLSGHHDDPVYGLLVNSDASILAATQSGLVGWKNGTVQTLTVRNGLPCDVMYSLISDRKATLWLYAACGVIAIPKTELQRWWESPNATVKSRLFDVFDGARPMSTPFKPNASQSPDGRLWFANQNDVQMIDPAHLDSNPILPPVHIEEIIADHKNYAPRDGLRLPALTRNLGIDYTALSFVAPQKVRFRYKLESHDPEWQDPGTRRQAFYADLRPGNYRFRVTACNNDGIWNEEGATLVFSVAAAWYQTWWFRGASLAVFLALLWALYRWRIQQIQRQEKQLRNVIDTIPALAFSSSPDGKNEWVNRHWEEYSGLSIEKTVGSGWEAAVHPEDIKRFVEKWRAAVASGKPFENEVRLRRAADAQYRWFLTRAVPLRDARGKILKWYGISTDFEDHKRAEQLQAELAHINRVTTMGELTASLAHELKQPIAAAITNANVCLRWLKRDTPDLEEACAATRRILEDQKRAAEVIEHLRSLYKKSPPQRELVEVNEIVHEMVTLLQGEANRFAVSMRTDLAADLPRITADPVQLQQVLMNLMLNAIEAMKETGGVLTVKSQRDGDDQLLISVSDTGVGLPTEKADQIFDAFFTTKTQGSGMGLAISCSIVESHGGRLWATPNDGRGATFHFTLPSERTHSRLTA</sequence>
<dbReference type="GO" id="GO:0000155">
    <property type="term" value="F:phosphorelay sensor kinase activity"/>
    <property type="evidence" value="ECO:0007669"/>
    <property type="project" value="InterPro"/>
</dbReference>
<dbReference type="AlphaFoldDB" id="A0A4Q7YTI1"/>
<dbReference type="Proteomes" id="UP000292958">
    <property type="component" value="Unassembled WGS sequence"/>
</dbReference>
<dbReference type="Gene3D" id="1.10.287.130">
    <property type="match status" value="1"/>
</dbReference>
<dbReference type="FunFam" id="3.30.450.20:FF:000099">
    <property type="entry name" value="Sensory box sensor histidine kinase"/>
    <property type="match status" value="1"/>
</dbReference>
<dbReference type="SUPFAM" id="SSF63829">
    <property type="entry name" value="Calcium-dependent phosphotriesterase"/>
    <property type="match status" value="3"/>
</dbReference>
<dbReference type="OrthoDB" id="127270at2"/>
<dbReference type="PRINTS" id="PR00344">
    <property type="entry name" value="BCTRLSENSOR"/>
</dbReference>
<keyword evidence="4" id="KW-0808">Transferase</keyword>